<sequence length="142" mass="15036">MDKEADPFSGGDSVSVGFMTSFRSGVMLLCDSAKEGLTIRSIPGFTYDARLEAFKPTLKFAFDGKFLFDAEGEVGAVGDNLAISQTQIKGEQAKEFVKAFAAAKKQIAISDGISDKPQLLTARGSTTAGPAIVSCIDKQQSK</sequence>
<keyword evidence="2" id="KW-1185">Reference proteome</keyword>
<name>A0AAF1K3M2_9HYPH</name>
<accession>A0AAF1K3M2</accession>
<dbReference type="AlphaFoldDB" id="A0AAF1K3M2"/>
<reference evidence="2" key="2">
    <citation type="journal article" date="2023" name="MicrobiologyOpen">
        <title>Genomics of the tumorigenes clade of the family Rhizobiaceae and description of Rhizobium rhododendri sp. nov.</title>
        <authorList>
            <person name="Kuzmanovic N."/>
            <person name="diCenzo G.C."/>
            <person name="Bunk B."/>
            <person name="Sproeer C."/>
            <person name="Fruehling A."/>
            <person name="Neumann-Schaal M."/>
            <person name="Overmann J."/>
            <person name="Smalla K."/>
        </authorList>
    </citation>
    <scope>NUCLEOTIDE SEQUENCE [LARGE SCALE GENOMIC DNA]</scope>
    <source>
        <strain evidence="2">1078</strain>
    </source>
</reference>
<dbReference type="EMBL" id="CP117255">
    <property type="protein sequence ID" value="WFR94861.1"/>
    <property type="molecule type" value="Genomic_DNA"/>
</dbReference>
<reference evidence="1 2" key="1">
    <citation type="journal article" date="2018" name="Sci. Rep.">
        <title>Rhizobium tumorigenes sp. nov., a novel plant tumorigenic bacterium isolated from cane gall tumors on thornless blackberry.</title>
        <authorList>
            <person name="Kuzmanovi N."/>
            <person name="Smalla K."/>
            <person name="Gronow S."/>
            <person name="PuBawska J."/>
        </authorList>
    </citation>
    <scope>NUCLEOTIDE SEQUENCE [LARGE SCALE GENOMIC DNA]</scope>
    <source>
        <strain evidence="1 2">1078</strain>
    </source>
</reference>
<gene>
    <name evidence="1" type="ORF">PR017_13760</name>
</gene>
<organism evidence="1 2">
    <name type="scientific">Rhizobium tumorigenes</name>
    <dbReference type="NCBI Taxonomy" id="2041385"/>
    <lineage>
        <taxon>Bacteria</taxon>
        <taxon>Pseudomonadati</taxon>
        <taxon>Pseudomonadota</taxon>
        <taxon>Alphaproteobacteria</taxon>
        <taxon>Hyphomicrobiales</taxon>
        <taxon>Rhizobiaceae</taxon>
        <taxon>Rhizobium/Agrobacterium group</taxon>
        <taxon>Rhizobium</taxon>
    </lineage>
</organism>
<dbReference type="RefSeq" id="WP_133255586.1">
    <property type="nucleotide sequence ID" value="NZ_CP117255.1"/>
</dbReference>
<proteinExistence type="predicted"/>
<evidence type="ECO:0000313" key="2">
    <source>
        <dbReference type="Proteomes" id="UP000249499"/>
    </source>
</evidence>
<dbReference type="KEGG" id="rtu:PR017_13760"/>
<dbReference type="Proteomes" id="UP000249499">
    <property type="component" value="Chromosome"/>
</dbReference>
<protein>
    <submittedName>
        <fullName evidence="1">Uncharacterized protein</fullName>
    </submittedName>
</protein>
<evidence type="ECO:0000313" key="1">
    <source>
        <dbReference type="EMBL" id="WFR94861.1"/>
    </source>
</evidence>